<dbReference type="GO" id="GO:0003676">
    <property type="term" value="F:nucleic acid binding"/>
    <property type="evidence" value="ECO:0007669"/>
    <property type="project" value="InterPro"/>
</dbReference>
<comment type="cofactor">
    <cofactor evidence="1 10">
        <name>Mg(2+)</name>
        <dbReference type="ChEBI" id="CHEBI:18420"/>
    </cofactor>
</comment>
<sequence length="250" mass="28406">MLCNRSIIKWVGLLSLTMSLQLLNAQPDKLGLPESRQIVRHFAYTLEYSEEHEQARWVAYVLTADMIDGPWERCEQFRPDPMVASGSADLSDYRGSGFDRGHLAPAGDMRWDSMAMCESFYMSNMSPQRPGFNRGIWKRLEAQVRIWADENEEIWIVTGPVLTDDLPTIGVNEVSIPDYFYKVVIDIKEPDMKGIGFVMPNQRSSKPIESFAVTIDSVEVLTGLDFFSVLPDSLEHLLESSIGFIDDQED</sequence>
<evidence type="ECO:0000256" key="4">
    <source>
        <dbReference type="ARBA" id="ARBA00022723"/>
    </source>
</evidence>
<comment type="caution">
    <text evidence="14">The sequence shown here is derived from an EMBL/GenBank/DDBJ whole genome shotgun (WGS) entry which is preliminary data.</text>
</comment>
<feature type="binding site" evidence="9">
    <location>
        <position position="133"/>
    </location>
    <ligand>
        <name>Mg(2+)</name>
        <dbReference type="ChEBI" id="CHEBI:18420"/>
        <note>catalytic</note>
    </ligand>
</feature>
<keyword evidence="3 10" id="KW-0540">Nuclease</keyword>
<keyword evidence="5 10" id="KW-0255">Endonuclease</keyword>
<feature type="chain" id="PRO_5021735812" description="Endonuclease" evidence="11">
    <location>
        <begin position="25"/>
        <end position="250"/>
    </location>
</feature>
<evidence type="ECO:0000256" key="10">
    <source>
        <dbReference type="RuleBase" id="RU366055"/>
    </source>
</evidence>
<dbReference type="PANTHER" id="PTHR13966">
    <property type="entry name" value="ENDONUCLEASE RELATED"/>
    <property type="match status" value="1"/>
</dbReference>
<evidence type="ECO:0000256" key="2">
    <source>
        <dbReference type="ARBA" id="ARBA00010052"/>
    </source>
</evidence>
<keyword evidence="4 9" id="KW-0479">Metal-binding</keyword>
<feature type="signal peptide" evidence="11">
    <location>
        <begin position="1"/>
        <end position="24"/>
    </location>
</feature>
<keyword evidence="6 10" id="KW-0378">Hydrolase</keyword>
<comment type="similarity">
    <text evidence="2 10">Belongs to the DNA/RNA non-specific endonuclease family.</text>
</comment>
<feature type="domain" description="DNA/RNA non-specific endonuclease/pyrophosphatase/phosphodiesterase" evidence="13">
    <location>
        <begin position="40"/>
        <end position="233"/>
    </location>
</feature>
<keyword evidence="11" id="KW-0732">Signal</keyword>
<dbReference type="Gene3D" id="3.40.570.10">
    <property type="entry name" value="Extracellular Endonuclease, subunit A"/>
    <property type="match status" value="1"/>
</dbReference>
<dbReference type="PANTHER" id="PTHR13966:SF5">
    <property type="entry name" value="ENDONUCLEASE G, MITOCHONDRIAL"/>
    <property type="match status" value="1"/>
</dbReference>
<evidence type="ECO:0000256" key="3">
    <source>
        <dbReference type="ARBA" id="ARBA00022722"/>
    </source>
</evidence>
<evidence type="ECO:0000256" key="6">
    <source>
        <dbReference type="ARBA" id="ARBA00022801"/>
    </source>
</evidence>
<feature type="domain" description="ENPP1-3/EXOG-like endonuclease/phosphodiesterase" evidence="12">
    <location>
        <begin position="41"/>
        <end position="233"/>
    </location>
</feature>
<dbReference type="InterPro" id="IPR020821">
    <property type="entry name" value="ENPP1-3/EXOG-like_nuc-like"/>
</dbReference>
<organism evidence="14 15">
    <name type="scientific">candidate division TA06 bacterium B3_TA06</name>
    <dbReference type="NCBI Taxonomy" id="2012487"/>
    <lineage>
        <taxon>Bacteria</taxon>
        <taxon>Bacteria division TA06</taxon>
    </lineage>
</organism>
<dbReference type="CDD" id="cd00091">
    <property type="entry name" value="NUC"/>
    <property type="match status" value="1"/>
</dbReference>
<evidence type="ECO:0000256" key="5">
    <source>
        <dbReference type="ARBA" id="ARBA00022759"/>
    </source>
</evidence>
<dbReference type="PROSITE" id="PS01070">
    <property type="entry name" value="NUCLEASE_NON_SPEC"/>
    <property type="match status" value="1"/>
</dbReference>
<dbReference type="InterPro" id="IPR044929">
    <property type="entry name" value="DNA/RNA_non-sp_Endonuclease_sf"/>
</dbReference>
<dbReference type="AlphaFoldDB" id="A0A532V1R9"/>
<dbReference type="GO" id="GO:0046872">
    <property type="term" value="F:metal ion binding"/>
    <property type="evidence" value="ECO:0007669"/>
    <property type="project" value="UniProtKB-KW"/>
</dbReference>
<evidence type="ECO:0000259" key="12">
    <source>
        <dbReference type="SMART" id="SM00477"/>
    </source>
</evidence>
<evidence type="ECO:0000256" key="8">
    <source>
        <dbReference type="PIRSR" id="PIRSR640255-1"/>
    </source>
</evidence>
<evidence type="ECO:0000256" key="1">
    <source>
        <dbReference type="ARBA" id="ARBA00001946"/>
    </source>
</evidence>
<dbReference type="GO" id="GO:0016787">
    <property type="term" value="F:hydrolase activity"/>
    <property type="evidence" value="ECO:0007669"/>
    <property type="project" value="UniProtKB-KW"/>
</dbReference>
<gene>
    <name evidence="14" type="ORF">CEE36_08710</name>
</gene>
<dbReference type="EC" id="3.1.30.-" evidence="10"/>
<name>A0A532V1R9_UNCT6</name>
<proteinExistence type="inferred from homology"/>
<evidence type="ECO:0000256" key="7">
    <source>
        <dbReference type="ARBA" id="ARBA00022842"/>
    </source>
</evidence>
<feature type="active site" description="Proton acceptor" evidence="8">
    <location>
        <position position="102"/>
    </location>
</feature>
<dbReference type="Proteomes" id="UP000317778">
    <property type="component" value="Unassembled WGS sequence"/>
</dbReference>
<evidence type="ECO:0000313" key="14">
    <source>
        <dbReference type="EMBL" id="TKJ40937.1"/>
    </source>
</evidence>
<dbReference type="SUPFAM" id="SSF54060">
    <property type="entry name" value="His-Me finger endonucleases"/>
    <property type="match status" value="1"/>
</dbReference>
<reference evidence="14 15" key="1">
    <citation type="submission" date="2017-06" db="EMBL/GenBank/DDBJ databases">
        <title>Novel microbial phyla capable of carbon fixation and sulfur reduction in deep-sea sediments.</title>
        <authorList>
            <person name="Huang J."/>
            <person name="Baker B."/>
            <person name="Wang Y."/>
        </authorList>
    </citation>
    <scope>NUCLEOTIDE SEQUENCE [LARGE SCALE GENOMIC DNA]</scope>
    <source>
        <strain evidence="14">B3_TA06</strain>
    </source>
</reference>
<dbReference type="InterPro" id="IPR040255">
    <property type="entry name" value="Non-specific_endonuclease"/>
</dbReference>
<dbReference type="Pfam" id="PF01223">
    <property type="entry name" value="Endonuclease_NS"/>
    <property type="match status" value="1"/>
</dbReference>
<evidence type="ECO:0000256" key="9">
    <source>
        <dbReference type="PIRSR" id="PIRSR640255-2"/>
    </source>
</evidence>
<dbReference type="SMART" id="SM00892">
    <property type="entry name" value="Endonuclease_NS"/>
    <property type="match status" value="1"/>
</dbReference>
<dbReference type="SMART" id="SM00477">
    <property type="entry name" value="NUC"/>
    <property type="match status" value="1"/>
</dbReference>
<evidence type="ECO:0000259" key="13">
    <source>
        <dbReference type="SMART" id="SM00892"/>
    </source>
</evidence>
<evidence type="ECO:0000256" key="11">
    <source>
        <dbReference type="SAM" id="SignalP"/>
    </source>
</evidence>
<dbReference type="InterPro" id="IPR001604">
    <property type="entry name" value="Endo_G_ENPP1-like_dom"/>
</dbReference>
<dbReference type="EMBL" id="NJBO01000015">
    <property type="protein sequence ID" value="TKJ40937.1"/>
    <property type="molecule type" value="Genomic_DNA"/>
</dbReference>
<keyword evidence="7" id="KW-0460">Magnesium</keyword>
<dbReference type="InterPro" id="IPR044925">
    <property type="entry name" value="His-Me_finger_sf"/>
</dbReference>
<dbReference type="InterPro" id="IPR018524">
    <property type="entry name" value="DNA/RNA_endonuclease_AS"/>
</dbReference>
<accession>A0A532V1R9</accession>
<dbReference type="GO" id="GO:0004519">
    <property type="term" value="F:endonuclease activity"/>
    <property type="evidence" value="ECO:0007669"/>
    <property type="project" value="UniProtKB-UniRule"/>
</dbReference>
<evidence type="ECO:0000313" key="15">
    <source>
        <dbReference type="Proteomes" id="UP000317778"/>
    </source>
</evidence>
<protein>
    <recommendedName>
        <fullName evidence="10">Endonuclease</fullName>
        <ecNumber evidence="10">3.1.30.-</ecNumber>
    </recommendedName>
</protein>